<feature type="DNA-binding region" description="H-T-H motif" evidence="4">
    <location>
        <begin position="15"/>
        <end position="34"/>
    </location>
</feature>
<dbReference type="Gene3D" id="1.10.357.10">
    <property type="entry name" value="Tetracycline Repressor, domain 2"/>
    <property type="match status" value="1"/>
</dbReference>
<evidence type="ECO:0000256" key="1">
    <source>
        <dbReference type="ARBA" id="ARBA00023015"/>
    </source>
</evidence>
<evidence type="ECO:0000256" key="2">
    <source>
        <dbReference type="ARBA" id="ARBA00023125"/>
    </source>
</evidence>
<protein>
    <submittedName>
        <fullName evidence="6">Helix-turn-helix transcriptional regulator</fullName>
    </submittedName>
</protein>
<evidence type="ECO:0000256" key="4">
    <source>
        <dbReference type="PROSITE-ProRule" id="PRU00335"/>
    </source>
</evidence>
<name>A0ABR7L0M5_9PSEU</name>
<keyword evidence="2 4" id="KW-0238">DNA-binding</keyword>
<evidence type="ECO:0000256" key="3">
    <source>
        <dbReference type="ARBA" id="ARBA00023163"/>
    </source>
</evidence>
<dbReference type="InterPro" id="IPR001647">
    <property type="entry name" value="HTH_TetR"/>
</dbReference>
<evidence type="ECO:0000313" key="6">
    <source>
        <dbReference type="EMBL" id="MBC6445984.1"/>
    </source>
</evidence>
<organism evidence="6 7">
    <name type="scientific">Actinokineospora xionganensis</name>
    <dbReference type="NCBI Taxonomy" id="2684470"/>
    <lineage>
        <taxon>Bacteria</taxon>
        <taxon>Bacillati</taxon>
        <taxon>Actinomycetota</taxon>
        <taxon>Actinomycetes</taxon>
        <taxon>Pseudonocardiales</taxon>
        <taxon>Pseudonocardiaceae</taxon>
        <taxon>Actinokineospora</taxon>
    </lineage>
</organism>
<gene>
    <name evidence="6" type="ORF">GPZ80_02205</name>
</gene>
<dbReference type="InterPro" id="IPR050109">
    <property type="entry name" value="HTH-type_TetR-like_transc_reg"/>
</dbReference>
<accession>A0ABR7L0M5</accession>
<evidence type="ECO:0000313" key="7">
    <source>
        <dbReference type="Proteomes" id="UP000734823"/>
    </source>
</evidence>
<keyword evidence="7" id="KW-1185">Reference proteome</keyword>
<dbReference type="SUPFAM" id="SSF46689">
    <property type="entry name" value="Homeodomain-like"/>
    <property type="match status" value="1"/>
</dbReference>
<feature type="domain" description="HTH tetR-type" evidence="5">
    <location>
        <begin position="1"/>
        <end position="52"/>
    </location>
</feature>
<keyword evidence="3" id="KW-0804">Transcription</keyword>
<dbReference type="InterPro" id="IPR009057">
    <property type="entry name" value="Homeodomain-like_sf"/>
</dbReference>
<sequence>MEAAARCLHDRADVSMSAIARAADVSRVTLHTHFTGREALVAAALDHAAQAARQAFDDVSQVGRADEVLTALIRSSWMTLGRYRYLISATVRGQRERHGTGLDRVTRLIARGQAEGVFRTDLPTHWLSTVFSSIVDAAAREVEVGRLAVNDVPAILDSTLRAMFAPSGITG</sequence>
<evidence type="ECO:0000259" key="5">
    <source>
        <dbReference type="PROSITE" id="PS50977"/>
    </source>
</evidence>
<keyword evidence="1" id="KW-0805">Transcription regulation</keyword>
<dbReference type="EMBL" id="JABVED010000001">
    <property type="protein sequence ID" value="MBC6445984.1"/>
    <property type="molecule type" value="Genomic_DNA"/>
</dbReference>
<dbReference type="InterPro" id="IPR036271">
    <property type="entry name" value="Tet_transcr_reg_TetR-rel_C_sf"/>
</dbReference>
<reference evidence="6 7" key="1">
    <citation type="submission" date="2020-06" db="EMBL/GenBank/DDBJ databases">
        <title>Actinokineospora xiongansis sp. nov., isolated from soil of Baiyangdian.</title>
        <authorList>
            <person name="Zhang X."/>
        </authorList>
    </citation>
    <scope>NUCLEOTIDE SEQUENCE [LARGE SCALE GENOMIC DNA]</scope>
    <source>
        <strain evidence="6 7">HBU206404</strain>
    </source>
</reference>
<dbReference type="PANTHER" id="PTHR30055">
    <property type="entry name" value="HTH-TYPE TRANSCRIPTIONAL REGULATOR RUTR"/>
    <property type="match status" value="1"/>
</dbReference>
<dbReference type="Pfam" id="PF00440">
    <property type="entry name" value="TetR_N"/>
    <property type="match status" value="1"/>
</dbReference>
<dbReference type="PANTHER" id="PTHR30055:SF234">
    <property type="entry name" value="HTH-TYPE TRANSCRIPTIONAL REGULATOR BETI"/>
    <property type="match status" value="1"/>
</dbReference>
<dbReference type="SUPFAM" id="SSF48498">
    <property type="entry name" value="Tetracyclin repressor-like, C-terminal domain"/>
    <property type="match status" value="1"/>
</dbReference>
<comment type="caution">
    <text evidence="6">The sequence shown here is derived from an EMBL/GenBank/DDBJ whole genome shotgun (WGS) entry which is preliminary data.</text>
</comment>
<proteinExistence type="predicted"/>
<dbReference type="Proteomes" id="UP000734823">
    <property type="component" value="Unassembled WGS sequence"/>
</dbReference>
<dbReference type="PROSITE" id="PS50977">
    <property type="entry name" value="HTH_TETR_2"/>
    <property type="match status" value="1"/>
</dbReference>